<dbReference type="AlphaFoldDB" id="E6YYZ0"/>
<name>E6YYZ0_BARSR</name>
<dbReference type="EMBL" id="FN645507">
    <property type="protein sequence ID" value="CBI81730.1"/>
    <property type="molecule type" value="Genomic_DNA"/>
</dbReference>
<reference evidence="2" key="1">
    <citation type="journal article" date="2011" name="PLoS Genet.">
        <title>Parallel evolution of a type IV secretion system in radiating lineages of the host-restricted bacterial pathogen Bartonella.</title>
        <authorList>
            <person name="Engel P."/>
            <person name="Salzburger W."/>
            <person name="Liesch M."/>
            <person name="Chang C.C."/>
            <person name="Maruyama S."/>
            <person name="Lanz C."/>
            <person name="Calteau A."/>
            <person name="Lajus A."/>
            <person name="Medigue C."/>
            <person name="Schuster S.C."/>
            <person name="Dehio C."/>
        </authorList>
    </citation>
    <scope>NUCLEOTIDE SEQUENCE</scope>
    <source>
        <strain evidence="2">R1</strain>
    </source>
</reference>
<organism evidence="2">
    <name type="scientific">Bartonella schoenbuchensis (strain DSM 13525 / NCTC 13165 / R1)</name>
    <dbReference type="NCBI Taxonomy" id="687861"/>
    <lineage>
        <taxon>Bacteria</taxon>
        <taxon>Pseudomonadati</taxon>
        <taxon>Pseudomonadota</taxon>
        <taxon>Alphaproteobacteria</taxon>
        <taxon>Hyphomicrobiales</taxon>
        <taxon>Bartonellaceae</taxon>
        <taxon>Bartonella</taxon>
    </lineage>
</organism>
<dbReference type="EMBL" id="CP019789">
    <property type="protein sequence ID" value="AQX30180.1"/>
    <property type="molecule type" value="Genomic_DNA"/>
</dbReference>
<dbReference type="RefSeq" id="WP_078689414.1">
    <property type="nucleotide sequence ID" value="NZ_CP019789.1"/>
</dbReference>
<evidence type="ECO:0000313" key="2">
    <source>
        <dbReference type="EMBL" id="CBI81730.1"/>
    </source>
</evidence>
<evidence type="ECO:0000313" key="3">
    <source>
        <dbReference type="Proteomes" id="UP000190811"/>
    </source>
</evidence>
<reference evidence="3" key="2">
    <citation type="journal article" date="2017" name="Genome Biol. Evol.">
        <title>Evolutionary Dynamics of Pathoadaptation Revealed by Three Independent Acquisitions of the VirB/D4 Type IV Secretion System in Bartonella.</title>
        <authorList>
            <person name="Harms A."/>
            <person name="Segers F.H."/>
            <person name="Quebatte M."/>
            <person name="Mistl C."/>
            <person name="Manfredi P."/>
            <person name="Korner J."/>
            <person name="Chomel B.B."/>
            <person name="Kosoy M."/>
            <person name="Maruyama S."/>
            <person name="Engel P."/>
            <person name="Dehio C."/>
        </authorList>
    </citation>
    <scope>NUCLEOTIDE SEQUENCE [LARGE SCALE GENOMIC DNA]</scope>
    <source>
        <strain evidence="3">R1</strain>
    </source>
</reference>
<sequence>MNKQLFVNADEILLIISTYDDDYYAKPGPVDETEIMNIVGQMETVESILRIDLQSNRYDDISEDVAELYVQKYLDDYSHYYFVEDAPYPFIAHSCAYSDVLDKIRERENTSPFYSTCWQ</sequence>
<proteinExistence type="predicted"/>
<evidence type="ECO:0000313" key="1">
    <source>
        <dbReference type="EMBL" id="AQX30180.1"/>
    </source>
</evidence>
<gene>
    <name evidence="2" type="ORF">B11C_20007</name>
    <name evidence="1" type="ORF">BscR1v2_002250</name>
</gene>
<dbReference type="Proteomes" id="UP000190811">
    <property type="component" value="Chromosome"/>
</dbReference>
<dbReference type="STRING" id="687861.BscR1v2_002250"/>
<reference evidence="1" key="3">
    <citation type="submission" date="2017-02" db="EMBL/GenBank/DDBJ databases">
        <title>Evolutionary dynamics of pathoadaptation revealed by three independent acquisitions of the VirB/D4 type IV secretion system in Bartonella.</title>
        <authorList>
            <person name="Harms A."/>
            <person name="Segers F.H.I.D."/>
            <person name="Quebatte M."/>
            <person name="Mistl C."/>
            <person name="Manfredi P."/>
            <person name="Koerner J."/>
            <person name="Chomel B."/>
            <person name="Kosoy M."/>
            <person name="Maruyama S."/>
            <person name="Engel P."/>
            <person name="Dehio C."/>
        </authorList>
    </citation>
    <scope>NUCLEOTIDE SEQUENCE [LARGE SCALE GENOMIC DNA]</scope>
    <source>
        <strain evidence="1">R1</strain>
    </source>
</reference>
<protein>
    <submittedName>
        <fullName evidence="2">Uncharacterized protein</fullName>
    </submittedName>
</protein>
<accession>E6YYZ0</accession>